<feature type="region of interest" description="Disordered" evidence="1">
    <location>
        <begin position="345"/>
        <end position="403"/>
    </location>
</feature>
<feature type="compositionally biased region" description="Basic and acidic residues" evidence="1">
    <location>
        <begin position="363"/>
        <end position="380"/>
    </location>
</feature>
<evidence type="ECO:0000313" key="3">
    <source>
        <dbReference type="Proteomes" id="UP000283269"/>
    </source>
</evidence>
<gene>
    <name evidence="2" type="ORF">CVT25_009083</name>
</gene>
<dbReference type="EMBL" id="NHYD01003969">
    <property type="protein sequence ID" value="PPQ67779.1"/>
    <property type="molecule type" value="Genomic_DNA"/>
</dbReference>
<evidence type="ECO:0000256" key="1">
    <source>
        <dbReference type="SAM" id="MobiDB-lite"/>
    </source>
</evidence>
<protein>
    <submittedName>
        <fullName evidence="2">Uncharacterized protein</fullName>
    </submittedName>
</protein>
<feature type="compositionally biased region" description="Acidic residues" evidence="1">
    <location>
        <begin position="538"/>
        <end position="554"/>
    </location>
</feature>
<feature type="non-terminal residue" evidence="2">
    <location>
        <position position="1"/>
    </location>
</feature>
<proteinExistence type="predicted"/>
<dbReference type="Proteomes" id="UP000283269">
    <property type="component" value="Unassembled WGS sequence"/>
</dbReference>
<accession>A0A409VNH0</accession>
<dbReference type="InParanoid" id="A0A409VNH0"/>
<feature type="region of interest" description="Disordered" evidence="1">
    <location>
        <begin position="483"/>
        <end position="554"/>
    </location>
</feature>
<organism evidence="2 3">
    <name type="scientific">Psilocybe cyanescens</name>
    <dbReference type="NCBI Taxonomy" id="93625"/>
    <lineage>
        <taxon>Eukaryota</taxon>
        <taxon>Fungi</taxon>
        <taxon>Dikarya</taxon>
        <taxon>Basidiomycota</taxon>
        <taxon>Agaricomycotina</taxon>
        <taxon>Agaricomycetes</taxon>
        <taxon>Agaricomycetidae</taxon>
        <taxon>Agaricales</taxon>
        <taxon>Agaricineae</taxon>
        <taxon>Strophariaceae</taxon>
        <taxon>Psilocybe</taxon>
    </lineage>
</organism>
<dbReference type="AlphaFoldDB" id="A0A409VNH0"/>
<evidence type="ECO:0000313" key="2">
    <source>
        <dbReference type="EMBL" id="PPQ67779.1"/>
    </source>
</evidence>
<name>A0A409VNH0_PSICY</name>
<dbReference type="OrthoDB" id="3235609at2759"/>
<feature type="compositionally biased region" description="Polar residues" evidence="1">
    <location>
        <begin position="525"/>
        <end position="537"/>
    </location>
</feature>
<keyword evidence="3" id="KW-1185">Reference proteome</keyword>
<reference evidence="2 3" key="1">
    <citation type="journal article" date="2018" name="Evol. Lett.">
        <title>Horizontal gene cluster transfer increased hallucinogenic mushroom diversity.</title>
        <authorList>
            <person name="Reynolds H.T."/>
            <person name="Vijayakumar V."/>
            <person name="Gluck-Thaler E."/>
            <person name="Korotkin H.B."/>
            <person name="Matheny P.B."/>
            <person name="Slot J.C."/>
        </authorList>
    </citation>
    <scope>NUCLEOTIDE SEQUENCE [LARGE SCALE GENOMIC DNA]</scope>
    <source>
        <strain evidence="2 3">2631</strain>
    </source>
</reference>
<sequence length="554" mass="61842">VSIANCCQHTLQSPQVKCPPDIFKWGDLEGKSTRRTRRAKSTYDDKDLASVLAGPASPLRPQANPQGPVEIILGIKKHGSSHLLVTVDQAEELTRQGGIILSSRRYHISQDFESLSPIYFNNVEALTKKLSHLKPKATKNSKGQDTSQANRIYDPNNIDTSRAAFEHGRVLNSAVNAAKYGVDNLSWAQHLRICSFVFNVRGIDDRKLEERLRNPLVLDVGFCEASIPSLDPIYSTARHIIDQRNVLMGGNRKVNNLVLTLFGEAVLTVIMKPFAHGQSQKMHISSMRESLQEYFNDYRVRSGRPMILLVYNQELTLNYLRKMDVDTSAWSYDLKALLSSSSHLSGQRHRGQSYDYSGPLRRPQFDRSRSRSPRPRDPRAPYHSPSSFQSNRSERYDSPSFPFGGHNGDSNLYPPVCLVDVQQLYVKLMTNDQVRGVVDIARHFGITGAEGICAGNEAGVIIKIWKDMVTGLAIDEQRQLRSEASSYEGHASAAQNSGPSDVPVTPLDVDSDDEQDPNDIVAQPAPNSMAKQAQQMSFEDESDYGEYDSDDDSD</sequence>
<comment type="caution">
    <text evidence="2">The sequence shown here is derived from an EMBL/GenBank/DDBJ whole genome shotgun (WGS) entry which is preliminary data.</text>
</comment>